<dbReference type="InterPro" id="IPR031325">
    <property type="entry name" value="RHS_repeat"/>
</dbReference>
<dbReference type="PANTHER" id="PTHR32305:SF15">
    <property type="entry name" value="PROTEIN RHSA-RELATED"/>
    <property type="match status" value="1"/>
</dbReference>
<feature type="domain" description="DUF6531" evidence="2">
    <location>
        <begin position="214"/>
        <end position="287"/>
    </location>
</feature>
<dbReference type="SUPFAM" id="SSF69304">
    <property type="entry name" value="Tricorn protease N-terminal domain"/>
    <property type="match status" value="1"/>
</dbReference>
<dbReference type="Pfam" id="PF25023">
    <property type="entry name" value="TEN_YD-shell"/>
    <property type="match status" value="2"/>
</dbReference>
<feature type="domain" description="Teneurin-like YD-shell" evidence="3">
    <location>
        <begin position="537"/>
        <end position="623"/>
    </location>
</feature>
<protein>
    <recommendedName>
        <fullName evidence="6">Type IV secretion protein Rhs</fullName>
    </recommendedName>
</protein>
<evidence type="ECO:0008006" key="6">
    <source>
        <dbReference type="Google" id="ProtNLM"/>
    </source>
</evidence>
<name>A0A1V9FIH0_9BACT</name>
<dbReference type="NCBIfam" id="TIGR03696">
    <property type="entry name" value="Rhs_assc_core"/>
    <property type="match status" value="1"/>
</dbReference>
<comment type="caution">
    <text evidence="4">The sequence shown here is derived from an EMBL/GenBank/DDBJ whole genome shotgun (WGS) entry which is preliminary data.</text>
</comment>
<dbReference type="OrthoDB" id="9765204at2"/>
<evidence type="ECO:0000256" key="1">
    <source>
        <dbReference type="ARBA" id="ARBA00022737"/>
    </source>
</evidence>
<dbReference type="InterPro" id="IPR045351">
    <property type="entry name" value="DUF6531"/>
</dbReference>
<dbReference type="InterPro" id="IPR050708">
    <property type="entry name" value="T6SS_VgrG/RHS"/>
</dbReference>
<evidence type="ECO:0000259" key="2">
    <source>
        <dbReference type="Pfam" id="PF20148"/>
    </source>
</evidence>
<feature type="domain" description="Teneurin-like YD-shell" evidence="3">
    <location>
        <begin position="893"/>
        <end position="1203"/>
    </location>
</feature>
<dbReference type="Pfam" id="PF05593">
    <property type="entry name" value="RHS_repeat"/>
    <property type="match status" value="2"/>
</dbReference>
<dbReference type="InterPro" id="IPR056823">
    <property type="entry name" value="TEN-like_YD-shell"/>
</dbReference>
<dbReference type="CDD" id="cd14740">
    <property type="entry name" value="PAAR_4"/>
    <property type="match status" value="1"/>
</dbReference>
<organism evidence="4 5">
    <name type="scientific">Niastella vici</name>
    <dbReference type="NCBI Taxonomy" id="1703345"/>
    <lineage>
        <taxon>Bacteria</taxon>
        <taxon>Pseudomonadati</taxon>
        <taxon>Bacteroidota</taxon>
        <taxon>Chitinophagia</taxon>
        <taxon>Chitinophagales</taxon>
        <taxon>Chitinophagaceae</taxon>
        <taxon>Niastella</taxon>
    </lineage>
</organism>
<gene>
    <name evidence="4" type="ORF">A3860_07095</name>
</gene>
<accession>A0A1V9FIH0</accession>
<dbReference type="PANTHER" id="PTHR32305">
    <property type="match status" value="1"/>
</dbReference>
<evidence type="ECO:0000313" key="5">
    <source>
        <dbReference type="Proteomes" id="UP000192796"/>
    </source>
</evidence>
<evidence type="ECO:0000259" key="3">
    <source>
        <dbReference type="Pfam" id="PF25023"/>
    </source>
</evidence>
<dbReference type="NCBIfam" id="TIGR01643">
    <property type="entry name" value="YD_repeat_2x"/>
    <property type="match status" value="5"/>
</dbReference>
<reference evidence="4 5" key="1">
    <citation type="submission" date="2016-03" db="EMBL/GenBank/DDBJ databases">
        <title>Niastella vici sp. nov., isolated from farmland soil.</title>
        <authorList>
            <person name="Chen L."/>
            <person name="Wang D."/>
            <person name="Yang S."/>
            <person name="Wang G."/>
        </authorList>
    </citation>
    <scope>NUCLEOTIDE SEQUENCE [LARGE SCALE GENOMIC DNA]</scope>
    <source>
        <strain evidence="4 5">DJ57</strain>
    </source>
</reference>
<evidence type="ECO:0000313" key="4">
    <source>
        <dbReference type="EMBL" id="OQP58087.1"/>
    </source>
</evidence>
<dbReference type="InterPro" id="IPR006530">
    <property type="entry name" value="YD"/>
</dbReference>
<dbReference type="STRING" id="1703345.A3860_07095"/>
<keyword evidence="1" id="KW-0677">Repeat</keyword>
<keyword evidence="5" id="KW-1185">Reference proteome</keyword>
<dbReference type="EMBL" id="LVYD01000102">
    <property type="protein sequence ID" value="OQP58087.1"/>
    <property type="molecule type" value="Genomic_DNA"/>
</dbReference>
<dbReference type="RefSeq" id="WP_081155230.1">
    <property type="nucleotide sequence ID" value="NZ_LVYD01000102.1"/>
</dbReference>
<sequence length="1356" mass="154972">MYVANTHLKPVIGIDIHFVNAPFPFIPLPHPYIGLVIDPFDYIPFIGATVKVNHVPRGNTDTSGMIITFMHIPFGAGFTIMPIIGHDSQNFFGSKTVSVDGASMSGAGYMLMTCNDIGLPLSFRPGKKFKPIPSLYLPTSFCIPLQWGKPVMVGGPLVPNFSIMALLKAFAFGSFLKIFGKIGGKLLKKLNHKVLKKSPATKKLSALFCKMGFEPVDLITGRVNYEYTDFELPGPIPIKWTRTWDSDSAIKGPLGYGVQLAYDRCVQLWPEEGALSVTLADGRLAVFPLIYHGESYYHPQEKMVLRRKQNGHFILEDYNESLYYHFNHDIEPGKWRLSLIENYSGNRVQLHYTGGNLSAITDSAGRQLLFKLDKAHRITSVTVKHREVEQVLASYVYNEAGDLVRIADALAQVVEVEYRYHLMIKKTDRNGQSFYWEYDSKKRCIHTWGDGGVLEGFIKYGKGYNTVTNSLGENTTYYFDENNLCVQETDHYGNHQYTEYTEDLDLYREIDEEGNITGYTYDERHRMTKITLPNGSSVQMSYNEYNQLTLEISPDGTSKTLGYDAMRRLCFINYPGGRTISYDYNNEGQLEAVVENGNRKTTMAYDEDENLIAIQLPEGSTAHWKYDALGRCIQTTNTEGQIRNFKYDELNRIRNLYLPDGNAVQLDYNGYEEITRLKDNHTELHLEYTAMGNVKKRRWNNQELQFLYDTEERLTTIINEAGRHYFVNYNKRGEIISETKFDGSTRQYELDVTGKITETRRPGNRHTRFEYDANGQVVKIEYHDGSFTLFSYDENGNIKEAINEHCAVRVTRNKDGFVETEQQDEYTIRSQYNKIGNRVHISSNLGADIQMDRNAEGQVTNMQAKMHEALWNAKIKYNKAGEEIERMLPGGLTSEWKYDQAGRPGEHKVSKQGVVQSWKQYTWNVNEQLSNVFDALSQSNTFFKHDAGGNLVFAQYADNSVIHRTTDATGSIYETTGKTDRRYNSNGALLESDSHIYKYDEEGNLISKTEKATHRKTKYVWYADGTLKKVIRPDGKTVSFTYDALGRRVSKTFNGKITRWVWDGNVPLHEWTYDEKDKPQAKVDEWGEIVYDKEEPNPQNARENAITWVFDAESFVPGARIRNGESWSIISDHLGTPKEAYDANGKKVWECTLDIYGRARMIDGSKNFIPFRYQGQYEDEETGLYYNRFRYYNPEEGLYISADPLSVTGGFNIYAYVHDTNNWVDIFGLEECVSKKITKMQKAMNKSEKGRTTFAVAKVRLKNGKTEYWVSSAGKRGYVPPRIRKAAGTERVARAKDPLGTPLNRLNDAEQTIKREADRIGANIEEIGATRDMCHFCQQVFGSDNLMHTVVTPLKP</sequence>
<dbReference type="Gene3D" id="2.180.10.10">
    <property type="entry name" value="RHS repeat-associated core"/>
    <property type="match status" value="2"/>
</dbReference>
<dbReference type="InterPro" id="IPR022385">
    <property type="entry name" value="Rhs_assc_core"/>
</dbReference>
<dbReference type="Pfam" id="PF20148">
    <property type="entry name" value="DUF6531"/>
    <property type="match status" value="1"/>
</dbReference>
<dbReference type="Proteomes" id="UP000192796">
    <property type="component" value="Unassembled WGS sequence"/>
</dbReference>
<proteinExistence type="predicted"/>